<reference evidence="3 4" key="1">
    <citation type="submission" date="2019-06" db="EMBL/GenBank/DDBJ databases">
        <title>Genome sequence of Litorilinea aerophila BAA-2444.</title>
        <authorList>
            <person name="Maclea K.S."/>
            <person name="Maurais E.G."/>
            <person name="Iannazzi L.C."/>
        </authorList>
    </citation>
    <scope>NUCLEOTIDE SEQUENCE [LARGE SCALE GENOMIC DNA]</scope>
    <source>
        <strain evidence="3 4">ATCC BAA-2444</strain>
    </source>
</reference>
<dbReference type="Proteomes" id="UP000317371">
    <property type="component" value="Unassembled WGS sequence"/>
</dbReference>
<dbReference type="InterPro" id="IPR011990">
    <property type="entry name" value="TPR-like_helical_dom_sf"/>
</dbReference>
<protein>
    <submittedName>
        <fullName evidence="3">Tetratricopeptide repeat protein</fullName>
    </submittedName>
</protein>
<dbReference type="InterPro" id="IPR036390">
    <property type="entry name" value="WH_DNA-bd_sf"/>
</dbReference>
<dbReference type="InterPro" id="IPR011991">
    <property type="entry name" value="ArsR-like_HTH"/>
</dbReference>
<dbReference type="Gene3D" id="1.10.10.10">
    <property type="entry name" value="Winged helix-like DNA-binding domain superfamily/Winged helix DNA-binding domain"/>
    <property type="match status" value="1"/>
</dbReference>
<dbReference type="PANTHER" id="PTHR10098">
    <property type="entry name" value="RAPSYN-RELATED"/>
    <property type="match status" value="1"/>
</dbReference>
<dbReference type="GO" id="GO:0003700">
    <property type="term" value="F:DNA-binding transcription factor activity"/>
    <property type="evidence" value="ECO:0007669"/>
    <property type="project" value="InterPro"/>
</dbReference>
<evidence type="ECO:0000313" key="4">
    <source>
        <dbReference type="Proteomes" id="UP000317371"/>
    </source>
</evidence>
<dbReference type="OrthoDB" id="478269at2"/>
<evidence type="ECO:0000313" key="3">
    <source>
        <dbReference type="EMBL" id="TQE95168.1"/>
    </source>
</evidence>
<dbReference type="CDD" id="cd00090">
    <property type="entry name" value="HTH_ARSR"/>
    <property type="match status" value="1"/>
</dbReference>
<dbReference type="AlphaFoldDB" id="A0A540VEI1"/>
<dbReference type="PROSITE" id="PS50293">
    <property type="entry name" value="TPR_REGION"/>
    <property type="match status" value="1"/>
</dbReference>
<dbReference type="SMART" id="SM00028">
    <property type="entry name" value="TPR"/>
    <property type="match status" value="7"/>
</dbReference>
<dbReference type="InterPro" id="IPR036388">
    <property type="entry name" value="WH-like_DNA-bd_sf"/>
</dbReference>
<gene>
    <name evidence="3" type="ORF">FKZ61_13455</name>
</gene>
<dbReference type="InterPro" id="IPR019734">
    <property type="entry name" value="TPR_rpt"/>
</dbReference>
<organism evidence="3 4">
    <name type="scientific">Litorilinea aerophila</name>
    <dbReference type="NCBI Taxonomy" id="1204385"/>
    <lineage>
        <taxon>Bacteria</taxon>
        <taxon>Bacillati</taxon>
        <taxon>Chloroflexota</taxon>
        <taxon>Caldilineae</taxon>
        <taxon>Caldilineales</taxon>
        <taxon>Caldilineaceae</taxon>
        <taxon>Litorilinea</taxon>
    </lineage>
</organism>
<dbReference type="SUPFAM" id="SSF46785">
    <property type="entry name" value="Winged helix' DNA-binding domain"/>
    <property type="match status" value="1"/>
</dbReference>
<dbReference type="EMBL" id="VIGC01000016">
    <property type="protein sequence ID" value="TQE95168.1"/>
    <property type="molecule type" value="Genomic_DNA"/>
</dbReference>
<feature type="repeat" description="TPR" evidence="1">
    <location>
        <begin position="451"/>
        <end position="484"/>
    </location>
</feature>
<accession>A0A540VEI1</accession>
<sequence>MVDGILNSASVAVPRGAHMSQGEFTQLVNAAFKNYHSVLALARSPLANSALVKPLLVLDDVSPTADERGHALRLVLQWAVHRLAPGPVRYPIGTRRPLDDPTWRDPHWWRYNILRHRYLDPLHPDEFVPGGRFTETLTALTGIPSTDTFFDERNRAIREVAQWLWQQLQGGHATDELQQMALAAAYRPLKQRPEAEALLGVAATFDDVFPRSLLLRLATEERLPHPEQSLDYLTAHRFLLTGDAGANLWLSPVLRSFVYGRQPQARLLARHRLAATYYLEQHEPLKAAQHLQRAHRWPEAATLLLQASDDLLEELQLEELEEALQAFQRGQLSPDLWREVQILLSDLLAKSGQQTEALQACRRALAACDQPVDQARVYRRMGKLYEKHNQLHALAYYRQASERFPPNHLEFLNLLKDRAWLYILRQEWRQAESDLLLALSHMPPGRRELQADVYDALASLYRHQHQYEHAIRHAQQALALREEMGDLLRVANSFNNLGLIYNDMGDFDHAIAAYQEAMATYQKLENRGLTAGTLLNIGMAYHLDGRLAPAIQTYQECLAVCQEIGLPLVEVRAHYNLAEAYAQMEQPEPARHHWRVGYQLSLRAGFDDEAEDFLALQQQWPILQGQAEERPSPPRQSAPAGPSDWQSLELDEVARCALALAEEHGRVTARQLMKAVHISKATATRRLAALAQQGLLHRVGQGRGTFYVRGAPNPPPAAAPTAAPAQGVGAATPLADLERVARLLDPHGVRLQHCGVEALGVLSDPQAGGQPRLVARFSRLPDVLTFLALEQELATWLKADVRLLPEALLSARAAAPAPGSGMRQAGPGLAEEWSTTQVVWVWQADWIQG</sequence>
<dbReference type="InterPro" id="IPR000835">
    <property type="entry name" value="HTH_MarR-typ"/>
</dbReference>
<dbReference type="InParanoid" id="A0A540VEI1"/>
<dbReference type="PROSITE" id="PS50005">
    <property type="entry name" value="TPR"/>
    <property type="match status" value="2"/>
</dbReference>
<dbReference type="Pfam" id="PF01047">
    <property type="entry name" value="MarR"/>
    <property type="match status" value="1"/>
</dbReference>
<name>A0A540VEI1_9CHLR</name>
<dbReference type="SUPFAM" id="SSF48452">
    <property type="entry name" value="TPR-like"/>
    <property type="match status" value="2"/>
</dbReference>
<proteinExistence type="predicted"/>
<feature type="domain" description="HTH marR-type" evidence="2">
    <location>
        <begin position="658"/>
        <end position="698"/>
    </location>
</feature>
<comment type="caution">
    <text evidence="3">The sequence shown here is derived from an EMBL/GenBank/DDBJ whole genome shotgun (WGS) entry which is preliminary data.</text>
</comment>
<dbReference type="PANTHER" id="PTHR10098:SF108">
    <property type="entry name" value="TETRATRICOPEPTIDE REPEAT PROTEIN 28"/>
    <property type="match status" value="1"/>
</dbReference>
<dbReference type="Gene3D" id="1.25.40.10">
    <property type="entry name" value="Tetratricopeptide repeat domain"/>
    <property type="match status" value="2"/>
</dbReference>
<keyword evidence="1" id="KW-0802">TPR repeat</keyword>
<evidence type="ECO:0000259" key="2">
    <source>
        <dbReference type="Pfam" id="PF01047"/>
    </source>
</evidence>
<feature type="repeat" description="TPR" evidence="1">
    <location>
        <begin position="491"/>
        <end position="524"/>
    </location>
</feature>
<dbReference type="Pfam" id="PF13374">
    <property type="entry name" value="TPR_10"/>
    <property type="match status" value="1"/>
</dbReference>
<evidence type="ECO:0000256" key="1">
    <source>
        <dbReference type="PROSITE-ProRule" id="PRU00339"/>
    </source>
</evidence>
<keyword evidence="4" id="KW-1185">Reference proteome</keyword>
<dbReference type="Pfam" id="PF13424">
    <property type="entry name" value="TPR_12"/>
    <property type="match status" value="1"/>
</dbReference>